<keyword evidence="2" id="KW-1185">Reference proteome</keyword>
<proteinExistence type="predicted"/>
<evidence type="ECO:0000313" key="1">
    <source>
        <dbReference type="EMBL" id="KAH6874274.1"/>
    </source>
</evidence>
<gene>
    <name evidence="1" type="ORF">B0T10DRAFT_465780</name>
</gene>
<dbReference type="EMBL" id="JAGPYM010000040">
    <property type="protein sequence ID" value="KAH6874274.1"/>
    <property type="molecule type" value="Genomic_DNA"/>
</dbReference>
<sequence>MPKRSYNPITVSETRPSKRLKRTTHLNAGRTPGKVPRVHISTPSPCSWECFDYYCGTLMQSTGQCAGHLPCQEGQHKTVIFSDDIAVIPGLSVSAPSYYSNEPANADILASSAGIDRGIYDSINPLILPDLPSPQIAMTERAQGLHSEFDLEYDMNTAMGLCWQALPLEPILAITHGKQMCCLQDQSACEMLASSPNYHDQSMMLHSQRKHNQFNDLALGKPWESSNQLDQAVTELARLGSQLQEENRRQIDDVANSFTAIVMCS</sequence>
<organism evidence="1 2">
    <name type="scientific">Thelonectria olida</name>
    <dbReference type="NCBI Taxonomy" id="1576542"/>
    <lineage>
        <taxon>Eukaryota</taxon>
        <taxon>Fungi</taxon>
        <taxon>Dikarya</taxon>
        <taxon>Ascomycota</taxon>
        <taxon>Pezizomycotina</taxon>
        <taxon>Sordariomycetes</taxon>
        <taxon>Hypocreomycetidae</taxon>
        <taxon>Hypocreales</taxon>
        <taxon>Nectriaceae</taxon>
        <taxon>Thelonectria</taxon>
    </lineage>
</organism>
<protein>
    <submittedName>
        <fullName evidence="1">Uncharacterized protein</fullName>
    </submittedName>
</protein>
<comment type="caution">
    <text evidence="1">The sequence shown here is derived from an EMBL/GenBank/DDBJ whole genome shotgun (WGS) entry which is preliminary data.</text>
</comment>
<dbReference type="AlphaFoldDB" id="A0A9P8VRS2"/>
<evidence type="ECO:0000313" key="2">
    <source>
        <dbReference type="Proteomes" id="UP000777438"/>
    </source>
</evidence>
<accession>A0A9P8VRS2</accession>
<name>A0A9P8VRS2_9HYPO</name>
<dbReference type="Proteomes" id="UP000777438">
    <property type="component" value="Unassembled WGS sequence"/>
</dbReference>
<reference evidence="1 2" key="1">
    <citation type="journal article" date="2021" name="Nat. Commun.">
        <title>Genetic determinants of endophytism in the Arabidopsis root mycobiome.</title>
        <authorList>
            <person name="Mesny F."/>
            <person name="Miyauchi S."/>
            <person name="Thiergart T."/>
            <person name="Pickel B."/>
            <person name="Atanasova L."/>
            <person name="Karlsson M."/>
            <person name="Huettel B."/>
            <person name="Barry K.W."/>
            <person name="Haridas S."/>
            <person name="Chen C."/>
            <person name="Bauer D."/>
            <person name="Andreopoulos W."/>
            <person name="Pangilinan J."/>
            <person name="LaButti K."/>
            <person name="Riley R."/>
            <person name="Lipzen A."/>
            <person name="Clum A."/>
            <person name="Drula E."/>
            <person name="Henrissat B."/>
            <person name="Kohler A."/>
            <person name="Grigoriev I.V."/>
            <person name="Martin F.M."/>
            <person name="Hacquard S."/>
        </authorList>
    </citation>
    <scope>NUCLEOTIDE SEQUENCE [LARGE SCALE GENOMIC DNA]</scope>
    <source>
        <strain evidence="1 2">MPI-CAGE-CH-0241</strain>
    </source>
</reference>